<evidence type="ECO:0000313" key="7">
    <source>
        <dbReference type="Proteomes" id="UP000232684"/>
    </source>
</evidence>
<sequence length="2487" mass="296791">MSCINKLPLFIILIIYETLNKNWGAKNYYSQLNKGIYPRLLNVKCRAGESLTYDYKCDKCKEGFFNFSRDNKKCSPCPIGTFSSYVGSIICENCPYGSTTKSIGSKSISDCVCNKGFKLSSYLNGGNKCVPCNSQEYCKSNENTWCFRNMCLKDKNKENIKLCKKVKKKSIYNYEILCFKKGVCLNVKEKNSCLEGNKMIQCKICDENYRYNFLAPLQQPCVLCNMSTYFIIFFFAIFIFVISIFIAMCINNEKEKSIIQLFFTYIQFVSLLRYVNSNYDHYLVKFLYFFTFGIPINEFLDCVFKRGSNLERIQKKITFLLYLPLLILICSLLCTFVITLFYKNVKRREDVTICPFDKNYKQRSKKKHINKVDNSNVNNNNISEYKKKKDCSKRNEINIIDMNDRKEMNFCDSNNLFINEISQPKKFHHNIYSDDNITRCNLFSAENYVRSFLFFFIFYHDLIYIEIIKLCVLFCLCNYDEHREESFIIIDDSINCEDMKSSYYKIMIIIIYNTFMKFFYLYFFQLLRKYVKRYQAVIDEYIILQQKAKIINKKDTLFLIIFIILFHKKFWITINPSLYYNYKNGLYNNNIHIFQFMIIIISFSIYVLIIHICVYERKDPHRFFFDIHTIEKGKKKKKNVSNTRDCFDNDEGNKMCHMKLYSSCRIRNNKSNICHSVEKNNIKEYDKKEKEITNKRNNMWYHFFIILFQNVKKKDTFLYSFSCLIYTTILLFYYTFLCYVHIKNFIKIITIISILCNITIYFVFILFFLINHTIKKYNFSKKIIYIISFVKKRKRKWLGIYRKFKTLIWGNRKKMEDTYSRVKNKKGIENEQKKEQKLKSLLLMSNVLNYYTDDEESILNTKNNNVKKKNNNIFMVKKWNVNNIKRHKLLNISEIWIHYLYNIISLSNEPQKCLSILIKLTLEKKYPLISLKTCIHVLRKNHFFETDNFLIILKNFLKFTKKFVKVLRRKKYEQSYEYLIIYAWGMSILNYGNLRDINYNISHILFHVYSILNKCRFYKNIVEHFFNIYPYVNNNAMKGNMSLINMYNNMCNFSFDKNNLYEEEKQSQKIKNNILIEQNFLDDNVNMDIKDDPCDEIEDMNMLQMYGNSFCQSFMPLYNHNFNRKNDQSIHMEETYMCDRERFNCLDKYMCSNTYINKRNSETFVNAHKGEYKYDISSDMNLIDYKKQSTRTKNFKGQRIFYHIHSLYIIELARIFIHCLLLDVSEFFFKIYHTHICEKYICNNLINLWGCYRNQNIYMKRFFEYIKKGEYKNQQNIIRYNICSIINEKRDDNNNNIDNTDNIDNILSITDFINKKVLDIDFYNEYEKLSKNSKHYFINISEEKDYLNINELINFSKASDNIEELKRLQNNLIEKRNKKKLKIFSLIFCSAMPVHIIDDYEMYLDEDDIKLIKERKRNFNILLENMSEQIMDQYVKENYNDKKYYFEMCNYGSSLNIRGEFLEAYSKKIVSEKNKNNIKELKTNIIDIKHIYNKGDDEDTDNLLNIKYIDILNKNKNDYMNYQYIKEYNSLLLIHNNYKGCVGITGDLKGMNFYHSNASIIINPCIPLPTECTIELWLCCNPKKKYRNISGKKFAFCDKKGNSLFVLSLNEDGLEDIEIYITNVELLSDYYKKMNYIQDIKTATHYHRLKDISKVLNYNNGIYIKSNMITKKCKKYKKYKIYKIYKIGKNYNMRNNIIKKKKWNLINITKSSQGLVYYINGKYISFISHEILNMQKTFEICLFGNSCFGNNNIGICSSFKIFNFLNKEEIKCRYKIIKNIKCKEMLGDNIKIQDDNNNNNNNNYNYYNYNNFVIEGIDVRETKPAEIIFLINFIQSSKYTNRVIPFINDSNYMLKIYQLKFFDIYKNNINLSNMNYYEDICDKYNDFSEGTKKHIIHHNSNQNISCWQEEKSKNVDMVKKKNIYINYNNDDNIINNYSSIDCRIIHIKNKDHYGYNVYVKKIIGRQDVPKIYGINIFSHNFGLACDLSKFYNLIISPSLSIYNELQKTLGYSICAWIFLPIEKSISYSSLIAGKKDIHVCIFSDDMLLGSIQNYTSKGNLLFYHSSGYSIKNMKRGWYYLNVIGTLQGQYYFLNGKFKGYHTFCSFDNIKYICNSSLFINPFPYICFLKILNKPLSMNEVLYEFYTFSKLFNETSYESYNLHYIIHFLFPYFESKNKNNISYSSNDTSLCNSYDHNCSEGKYLHFYITENYDVHIYPIEQVKNYYYSVSLISIKNRKLYYFNSINEQSNNLNIHLKNYIILPEHHWTILAVINLTHINKLGYHCLVGGTNGNSHICINGFDLSIGVLINLQNEYIYEEQLSLEDSFTSISDTLNGFSLLNEYMKVDSITKEKNNNNNDDDDDDLLCNSYDKKINKYNNNVSDFDNVHIRNANKSYSTFCGCGYNLQNELNKNILITTTCRNYEQTFFINSTKVGITQACLDPITCIGNCASINNEFLSPFGSYKFLRIIFDYVSDEQIRQFYYSLKL</sequence>
<feature type="transmembrane region" description="Helical" evidence="2">
    <location>
        <begin position="257"/>
        <end position="276"/>
    </location>
</feature>
<reference evidence="6 7" key="1">
    <citation type="submission" date="2017-11" db="EMBL/GenBank/DDBJ databases">
        <title>Plasmodium falciparum NF54 genome assembly.</title>
        <authorList>
            <person name="Bryant J.M."/>
            <person name="Baumgarten S."/>
            <person name="Scheidig-Benatar C."/>
            <person name="Scherf A."/>
        </authorList>
    </citation>
    <scope>NUCLEOTIDE SEQUENCE [LARGE SCALE GENOMIC DNA]</scope>
    <source>
        <strain evidence="6">NF54</strain>
    </source>
</reference>
<keyword evidence="2" id="KW-1133">Transmembrane helix</keyword>
<dbReference type="VEuPathDB" id="PlasmoDB:PfNF54_090009500"/>
<feature type="domain" description="Tyrosine-protein kinase ephrin type A/B receptor-like" evidence="4">
    <location>
        <begin position="70"/>
        <end position="111"/>
    </location>
</feature>
<evidence type="ECO:0000313" key="5">
    <source>
        <dbReference type="EMBL" id="KAF4330455.1"/>
    </source>
</evidence>
<evidence type="ECO:0000256" key="3">
    <source>
        <dbReference type="SAM" id="SignalP"/>
    </source>
</evidence>
<dbReference type="PANTHER" id="PTHR24046:SF5">
    <property type="entry name" value="EGF-LIKE DOMAIN-CONTAINING PROTEIN"/>
    <property type="match status" value="1"/>
</dbReference>
<name>A0A2I0BSI0_PLAFO</name>
<keyword evidence="3" id="KW-0732">Signal</keyword>
<dbReference type="EMBL" id="QFXU01000008">
    <property type="protein sequence ID" value="KAF4330455.1"/>
    <property type="molecule type" value="Genomic_DNA"/>
</dbReference>
<dbReference type="EMBL" id="NYMT01000014">
    <property type="protein sequence ID" value="PKC44988.1"/>
    <property type="molecule type" value="Genomic_DNA"/>
</dbReference>
<dbReference type="FunFam" id="2.10.50.10:FF:000053">
    <property type="entry name" value="Predicted protein"/>
    <property type="match status" value="1"/>
</dbReference>
<feature type="transmembrane region" description="Helical" evidence="2">
    <location>
        <begin position="594"/>
        <end position="615"/>
    </location>
</feature>
<accession>A0A2I0BSI0</accession>
<dbReference type="Pfam" id="PF07699">
    <property type="entry name" value="Ephrin_rec_like"/>
    <property type="match status" value="1"/>
</dbReference>
<evidence type="ECO:0000259" key="4">
    <source>
        <dbReference type="Pfam" id="PF07699"/>
    </source>
</evidence>
<organism evidence="6 7">
    <name type="scientific">Plasmodium falciparum (isolate NF54)</name>
    <dbReference type="NCBI Taxonomy" id="5843"/>
    <lineage>
        <taxon>Eukaryota</taxon>
        <taxon>Sar</taxon>
        <taxon>Alveolata</taxon>
        <taxon>Apicomplexa</taxon>
        <taxon>Aconoidasida</taxon>
        <taxon>Haemosporida</taxon>
        <taxon>Plasmodiidae</taxon>
        <taxon>Plasmodium</taxon>
        <taxon>Plasmodium (Laverania)</taxon>
    </lineage>
</organism>
<dbReference type="Proteomes" id="UP000232684">
    <property type="component" value="Unassembled WGS sequence"/>
</dbReference>
<feature type="transmembrane region" description="Helical" evidence="2">
    <location>
        <begin position="556"/>
        <end position="574"/>
    </location>
</feature>
<evidence type="ECO:0000313" key="6">
    <source>
        <dbReference type="EMBL" id="PKC44988.1"/>
    </source>
</evidence>
<dbReference type="GO" id="GO:0009986">
    <property type="term" value="C:cell surface"/>
    <property type="evidence" value="ECO:0007669"/>
    <property type="project" value="TreeGrafter"/>
</dbReference>
<evidence type="ECO:0000256" key="1">
    <source>
        <dbReference type="SAM" id="Coils"/>
    </source>
</evidence>
<feature type="signal peptide" evidence="3">
    <location>
        <begin position="1"/>
        <end position="24"/>
    </location>
</feature>
<protein>
    <recommendedName>
        <fullName evidence="4">Tyrosine-protein kinase ephrin type A/B receptor-like domain-containing protein</fullName>
    </recommendedName>
</protein>
<feature type="transmembrane region" description="Helical" evidence="2">
    <location>
        <begin position="282"/>
        <end position="300"/>
    </location>
</feature>
<dbReference type="InterPro" id="IPR011641">
    <property type="entry name" value="Tyr-kin_ephrin_A/B_rcpt-like"/>
</dbReference>
<feature type="transmembrane region" description="Helical" evidence="2">
    <location>
        <begin position="229"/>
        <end position="250"/>
    </location>
</feature>
<keyword evidence="1" id="KW-0175">Coiled coil</keyword>
<dbReference type="PANTHER" id="PTHR24046">
    <property type="entry name" value="SIGNAL PEPTIDE, CUB AND EGF-LIKE DOMAIN-CONTAINING"/>
    <property type="match status" value="1"/>
</dbReference>
<feature type="transmembrane region" description="Helical" evidence="2">
    <location>
        <begin position="717"/>
        <end position="742"/>
    </location>
</feature>
<feature type="transmembrane region" description="Helical" evidence="2">
    <location>
        <begin position="320"/>
        <end position="342"/>
    </location>
</feature>
<feature type="chain" id="PRO_5014145755" description="Tyrosine-protein kinase ephrin type A/B receptor-like domain-containing protein" evidence="3">
    <location>
        <begin position="25"/>
        <end position="2487"/>
    </location>
</feature>
<keyword evidence="2" id="KW-0812">Transmembrane</keyword>
<evidence type="ECO:0000313" key="8">
    <source>
        <dbReference type="Proteomes" id="UP000754359"/>
    </source>
</evidence>
<proteinExistence type="predicted"/>
<dbReference type="SMART" id="SM01411">
    <property type="entry name" value="Ephrin_rec_like"/>
    <property type="match status" value="1"/>
</dbReference>
<feature type="transmembrane region" description="Helical" evidence="2">
    <location>
        <begin position="748"/>
        <end position="770"/>
    </location>
</feature>
<evidence type="ECO:0000256" key="2">
    <source>
        <dbReference type="SAM" id="Phobius"/>
    </source>
</evidence>
<comment type="caution">
    <text evidence="6">The sequence shown here is derived from an EMBL/GenBank/DDBJ whole genome shotgun (WGS) entry which is preliminary data.</text>
</comment>
<dbReference type="Proteomes" id="UP000754359">
    <property type="component" value="Unassembled WGS sequence"/>
</dbReference>
<dbReference type="Gene3D" id="2.10.50.10">
    <property type="entry name" value="Tumor Necrosis Factor Receptor, subunit A, domain 2"/>
    <property type="match status" value="1"/>
</dbReference>
<dbReference type="GO" id="GO:0005615">
    <property type="term" value="C:extracellular space"/>
    <property type="evidence" value="ECO:0007669"/>
    <property type="project" value="TreeGrafter"/>
</dbReference>
<dbReference type="GO" id="GO:0007165">
    <property type="term" value="P:signal transduction"/>
    <property type="evidence" value="ECO:0007669"/>
    <property type="project" value="TreeGrafter"/>
</dbReference>
<dbReference type="InterPro" id="IPR052071">
    <property type="entry name" value="SCUB_EGF-like_domain"/>
</dbReference>
<gene>
    <name evidence="6" type="ORF">CK202_3978</name>
    <name evidence="5" type="ORF">CYL21_0824</name>
</gene>
<keyword evidence="2" id="KW-0472">Membrane</keyword>
<reference evidence="5 8" key="2">
    <citation type="submission" date="2018-05" db="EMBL/GenBank/DDBJ databases">
        <title>Genome assembly of Plasmodium falciparum NF54 DiCre.</title>
        <authorList>
            <person name="Baumgarten S."/>
            <person name="Treeck M."/>
            <person name="Scherf A."/>
        </authorList>
    </citation>
    <scope>NUCLEOTIDE SEQUENCE [LARGE SCALE GENOMIC DNA]</scope>
    <source>
        <strain evidence="5">NF54</strain>
    </source>
</reference>
<feature type="coiled-coil region" evidence="1">
    <location>
        <begin position="1355"/>
        <end position="1382"/>
    </location>
</feature>
<feature type="transmembrane region" description="Helical" evidence="2">
    <location>
        <begin position="503"/>
        <end position="523"/>
    </location>
</feature>